<proteinExistence type="predicted"/>
<sequence>MCINIKNINSLPALNSAMDQGLYPTVYECFSAPPFNEKVTQKKVKFYFQKYIESGILYLAYSDATPMGFIATLPLTETANIGELEFFETWGYINNQKVNLNSDLFTQQTGLSIDKLYYIADLGVAINYRQQGIAKRLFKTLFGHLSDNIGYILRTTANPEYAYLPDFYQKLGFEMMPITQSVEYYNCQNQLIQDSRLILVKLPND</sequence>
<dbReference type="Gene3D" id="3.40.630.30">
    <property type="match status" value="1"/>
</dbReference>
<name>A0A5M3T896_LIMPL</name>
<reference evidence="2 3" key="1">
    <citation type="journal article" date="2019" name="J Genomics">
        <title>The Draft Genome of a Hydrogen-producing Cyanobacterium, Arthrospira platensis NIES-46.</title>
        <authorList>
            <person name="Suzuki S."/>
            <person name="Yamaguchi H."/>
            <person name="Kawachi M."/>
        </authorList>
    </citation>
    <scope>NUCLEOTIDE SEQUENCE [LARGE SCALE GENOMIC DNA]</scope>
    <source>
        <strain evidence="2 3">NIES-46</strain>
    </source>
</reference>
<feature type="domain" description="N-acetyltransferase" evidence="1">
    <location>
        <begin position="111"/>
        <end position="174"/>
    </location>
</feature>
<dbReference type="InterPro" id="IPR016181">
    <property type="entry name" value="Acyl_CoA_acyltransferase"/>
</dbReference>
<dbReference type="CDD" id="cd04301">
    <property type="entry name" value="NAT_SF"/>
    <property type="match status" value="1"/>
</dbReference>
<gene>
    <name evidence="2" type="ORF">NIES46_31580</name>
</gene>
<comment type="caution">
    <text evidence="2">The sequence shown here is derived from an EMBL/GenBank/DDBJ whole genome shotgun (WGS) entry which is preliminary data.</text>
</comment>
<dbReference type="Pfam" id="PF13508">
    <property type="entry name" value="Acetyltransf_7"/>
    <property type="match status" value="1"/>
</dbReference>
<keyword evidence="3" id="KW-1185">Reference proteome</keyword>
<organism evidence="2 3">
    <name type="scientific">Limnospira platensis NIES-46</name>
    <dbReference type="NCBI Taxonomy" id="1236695"/>
    <lineage>
        <taxon>Bacteria</taxon>
        <taxon>Bacillati</taxon>
        <taxon>Cyanobacteriota</taxon>
        <taxon>Cyanophyceae</taxon>
        <taxon>Oscillatoriophycideae</taxon>
        <taxon>Oscillatoriales</taxon>
        <taxon>Sirenicapillariaceae</taxon>
        <taxon>Limnospira</taxon>
    </lineage>
</organism>
<dbReference type="SUPFAM" id="SSF55729">
    <property type="entry name" value="Acyl-CoA N-acyltransferases (Nat)"/>
    <property type="match status" value="1"/>
</dbReference>
<dbReference type="InterPro" id="IPR000182">
    <property type="entry name" value="GNAT_dom"/>
</dbReference>
<evidence type="ECO:0000313" key="3">
    <source>
        <dbReference type="Proteomes" id="UP000326169"/>
    </source>
</evidence>
<evidence type="ECO:0000259" key="1">
    <source>
        <dbReference type="Pfam" id="PF13508"/>
    </source>
</evidence>
<protein>
    <submittedName>
        <fullName evidence="2">Acetyltransferase</fullName>
    </submittedName>
</protein>
<dbReference type="Proteomes" id="UP000326169">
    <property type="component" value="Unassembled WGS sequence"/>
</dbReference>
<accession>A0A5M3T896</accession>
<dbReference type="EMBL" id="BIMW01000123">
    <property type="protein sequence ID" value="GCE95097.1"/>
    <property type="molecule type" value="Genomic_DNA"/>
</dbReference>
<evidence type="ECO:0000313" key="2">
    <source>
        <dbReference type="EMBL" id="GCE95097.1"/>
    </source>
</evidence>